<name>A0AA37NYR3_9PEZI</name>
<evidence type="ECO:0000256" key="1">
    <source>
        <dbReference type="SAM" id="MobiDB-lite"/>
    </source>
</evidence>
<sequence>MSRKSFSSIVSSQNLPGVGSGESVRAKGTRRVAALMRGFTYRRQEGKASGFCPFYQIISVRGA</sequence>
<proteinExistence type="predicted"/>
<feature type="region of interest" description="Disordered" evidence="1">
    <location>
        <begin position="1"/>
        <end position="27"/>
    </location>
</feature>
<evidence type="ECO:0000313" key="3">
    <source>
        <dbReference type="Proteomes" id="UP001055115"/>
    </source>
</evidence>
<evidence type="ECO:0000313" key="2">
    <source>
        <dbReference type="EMBL" id="GKT43670.1"/>
    </source>
</evidence>
<comment type="caution">
    <text evidence="2">The sequence shown here is derived from an EMBL/GenBank/DDBJ whole genome shotgun (WGS) entry which is preliminary data.</text>
</comment>
<dbReference type="Proteomes" id="UP001055115">
    <property type="component" value="Unassembled WGS sequence"/>
</dbReference>
<organism evidence="2 3">
    <name type="scientific">Colletotrichum spaethianum</name>
    <dbReference type="NCBI Taxonomy" id="700344"/>
    <lineage>
        <taxon>Eukaryota</taxon>
        <taxon>Fungi</taxon>
        <taxon>Dikarya</taxon>
        <taxon>Ascomycota</taxon>
        <taxon>Pezizomycotina</taxon>
        <taxon>Sordariomycetes</taxon>
        <taxon>Hypocreomycetidae</taxon>
        <taxon>Glomerellales</taxon>
        <taxon>Glomerellaceae</taxon>
        <taxon>Colletotrichum</taxon>
        <taxon>Colletotrichum spaethianum species complex</taxon>
    </lineage>
</organism>
<feature type="compositionally biased region" description="Polar residues" evidence="1">
    <location>
        <begin position="1"/>
        <end position="15"/>
    </location>
</feature>
<accession>A0AA37NYR3</accession>
<gene>
    <name evidence="2" type="ORF">ColSpa_03851</name>
</gene>
<keyword evidence="3" id="KW-1185">Reference proteome</keyword>
<protein>
    <submittedName>
        <fullName evidence="2">Uncharacterized protein</fullName>
    </submittedName>
</protein>
<dbReference type="AlphaFoldDB" id="A0AA37NYR3"/>
<reference evidence="2 3" key="1">
    <citation type="submission" date="2022-03" db="EMBL/GenBank/DDBJ databases">
        <title>Genome data of Colletotrichum spp.</title>
        <authorList>
            <person name="Utami Y.D."/>
            <person name="Hiruma K."/>
        </authorList>
    </citation>
    <scope>NUCLEOTIDE SEQUENCE [LARGE SCALE GENOMIC DNA]</scope>
    <source>
        <strain evidence="2 3">MAFF 239500</strain>
    </source>
</reference>
<dbReference type="RefSeq" id="XP_049126020.1">
    <property type="nucleotide sequence ID" value="XM_049270063.1"/>
</dbReference>
<dbReference type="EMBL" id="BQXU01000007">
    <property type="protein sequence ID" value="GKT43670.1"/>
    <property type="molecule type" value="Genomic_DNA"/>
</dbReference>
<dbReference type="GeneID" id="73324653"/>